<dbReference type="AlphaFoldDB" id="A0A0L0NP27"/>
<feature type="region of interest" description="Disordered" evidence="2">
    <location>
        <begin position="577"/>
        <end position="645"/>
    </location>
</feature>
<dbReference type="Proteomes" id="UP000037122">
    <property type="component" value="Unassembled WGS sequence"/>
</dbReference>
<dbReference type="Pfam" id="PF00620">
    <property type="entry name" value="RhoGAP"/>
    <property type="match status" value="2"/>
</dbReference>
<keyword evidence="1" id="KW-0343">GTPase activation</keyword>
<dbReference type="VEuPathDB" id="FungiDB:QG37_07880"/>
<feature type="compositionally biased region" description="Polar residues" evidence="2">
    <location>
        <begin position="381"/>
        <end position="394"/>
    </location>
</feature>
<feature type="compositionally biased region" description="Low complexity" evidence="2">
    <location>
        <begin position="83"/>
        <end position="104"/>
    </location>
</feature>
<dbReference type="InterPro" id="IPR008936">
    <property type="entry name" value="Rho_GTPase_activation_prot"/>
</dbReference>
<feature type="domain" description="Rho-GAP" evidence="3">
    <location>
        <begin position="210"/>
        <end position="494"/>
    </location>
</feature>
<dbReference type="VEuPathDB" id="FungiDB:CJI96_0001295"/>
<feature type="compositionally biased region" description="Polar residues" evidence="2">
    <location>
        <begin position="42"/>
        <end position="52"/>
    </location>
</feature>
<organism evidence="4 5">
    <name type="scientific">Candidozyma auris</name>
    <name type="common">Yeast</name>
    <name type="synonym">Candida auris</name>
    <dbReference type="NCBI Taxonomy" id="498019"/>
    <lineage>
        <taxon>Eukaryota</taxon>
        <taxon>Fungi</taxon>
        <taxon>Dikarya</taxon>
        <taxon>Ascomycota</taxon>
        <taxon>Saccharomycotina</taxon>
        <taxon>Pichiomycetes</taxon>
        <taxon>Metschnikowiaceae</taxon>
        <taxon>Candidozyma</taxon>
    </lineage>
</organism>
<feature type="compositionally biased region" description="Basic and acidic residues" evidence="2">
    <location>
        <begin position="512"/>
        <end position="538"/>
    </location>
</feature>
<dbReference type="InterPro" id="IPR051025">
    <property type="entry name" value="RhoGAP"/>
</dbReference>
<dbReference type="Gene3D" id="1.10.555.10">
    <property type="entry name" value="Rho GTPase activation protein"/>
    <property type="match status" value="1"/>
</dbReference>
<evidence type="ECO:0000313" key="4">
    <source>
        <dbReference type="EMBL" id="KND95779.1"/>
    </source>
</evidence>
<dbReference type="PROSITE" id="PS50238">
    <property type="entry name" value="RHOGAP"/>
    <property type="match status" value="1"/>
</dbReference>
<reference evidence="5" key="1">
    <citation type="journal article" date="2015" name="BMC Genomics">
        <title>Draft genome of a commonly misdiagnosed multidrug resistant pathogen Candida auris.</title>
        <authorList>
            <person name="Chatterjee S."/>
            <person name="Alampalli S.V."/>
            <person name="Nageshan R.K."/>
            <person name="Chettiar S.T."/>
            <person name="Joshi S."/>
            <person name="Tatu U.S."/>
        </authorList>
    </citation>
    <scope>NUCLEOTIDE SEQUENCE [LARGE SCALE GENOMIC DNA]</scope>
    <source>
        <strain evidence="5">6684</strain>
    </source>
</reference>
<dbReference type="GO" id="GO:0005096">
    <property type="term" value="F:GTPase activator activity"/>
    <property type="evidence" value="ECO:0007669"/>
    <property type="project" value="UniProtKB-KW"/>
</dbReference>
<feature type="region of interest" description="Disordered" evidence="2">
    <location>
        <begin position="36"/>
        <end position="62"/>
    </location>
</feature>
<feature type="region of interest" description="Disordered" evidence="2">
    <location>
        <begin position="83"/>
        <end position="118"/>
    </location>
</feature>
<comment type="caution">
    <text evidence="4">The sequence shown here is derived from an EMBL/GenBank/DDBJ whole genome shotgun (WGS) entry which is preliminary data.</text>
</comment>
<evidence type="ECO:0000313" key="5">
    <source>
        <dbReference type="Proteomes" id="UP000037122"/>
    </source>
</evidence>
<feature type="region of interest" description="Disordered" evidence="2">
    <location>
        <begin position="496"/>
        <end position="555"/>
    </location>
</feature>
<dbReference type="SUPFAM" id="SSF48350">
    <property type="entry name" value="GTPase activation domain, GAP"/>
    <property type="match status" value="1"/>
</dbReference>
<sequence>MSYSASPTNRGLLFGWVKSLKRGTLLNDSVNEYLDSDVPSGESKSPTRSVASHAQNQQQQTQAQQMHLLLLLHHFNLGFHHLPQHHQQQAHQSHSNQNIHHLSSPTSPPQNVIPFPHHHQLPSSLDFLRPLLHHKLRSTNNVNRVRSNLNLTNPALLFANSDLRQHRDSFLQSNLLVDENSKYFGVPLADAISQALAKISILGATTSSKLSVDDVLHYGRIPVVVAKCGVYLKKNGLTVEGIFRVGGASKRIKELQIIFNSPPEFGKKLNWEGYTVHDAASVLRRYLNALPEPLIPLHLYDEFRDPLKARPRIIKYMRYKANNPLKVGTSQAAAPSRGSGDVQQPPKIASEVANQMESLSEALQIDEDKEEKIHEAGAVPTSKSSEGSPSAQSKAQRKARNYKKLTRDVYEAIDEYKMLLDDLPQLLKQLLFYILDLLAMVLSNSHQNLMLPRNLAAIFQPSILSHPNHDMDPEEYALSQSVVEFLIQYAYKLLPNHDQPSPEPATPIDTPQPKETKPSEGTLPDRMKSSYSHLDPRTTGRQHSQSLLSPNPDDLDLIGFRNSKVPNRGVALSDTEHDFASGSSEDDCVSETGQGLPRRSDPLNLLYVVNADNTNDDGASGNGGYTSRGSSKLSPPIIVSEAHNG</sequence>
<dbReference type="VEuPathDB" id="FungiDB:CJJ09_003601"/>
<dbReference type="PANTHER" id="PTHR15228:SF25">
    <property type="entry name" value="F-BAR DOMAIN-CONTAINING PROTEIN"/>
    <property type="match status" value="1"/>
</dbReference>
<dbReference type="VEuPathDB" id="FungiDB:B9J08_001347"/>
<dbReference type="EMBL" id="LGST01000065">
    <property type="protein sequence ID" value="KND95779.1"/>
    <property type="molecule type" value="Genomic_DNA"/>
</dbReference>
<protein>
    <recommendedName>
        <fullName evidence="3">Rho-GAP domain-containing protein</fullName>
    </recommendedName>
</protein>
<feature type="compositionally biased region" description="Low complexity" evidence="2">
    <location>
        <begin position="53"/>
        <end position="62"/>
    </location>
</feature>
<evidence type="ECO:0000256" key="1">
    <source>
        <dbReference type="ARBA" id="ARBA00022468"/>
    </source>
</evidence>
<name>A0A0L0NP27_CANAR</name>
<dbReference type="SMART" id="SM00324">
    <property type="entry name" value="RhoGAP"/>
    <property type="match status" value="1"/>
</dbReference>
<dbReference type="VEuPathDB" id="FungiDB:CJI97_001257"/>
<dbReference type="GO" id="GO:0060237">
    <property type="term" value="P:regulation of fungal-type cell wall organization"/>
    <property type="evidence" value="ECO:0007669"/>
    <property type="project" value="TreeGrafter"/>
</dbReference>
<feature type="region of interest" description="Disordered" evidence="2">
    <location>
        <begin position="375"/>
        <end position="400"/>
    </location>
</feature>
<dbReference type="GO" id="GO:0007165">
    <property type="term" value="P:signal transduction"/>
    <property type="evidence" value="ECO:0007669"/>
    <property type="project" value="InterPro"/>
</dbReference>
<evidence type="ECO:0000256" key="2">
    <source>
        <dbReference type="SAM" id="MobiDB-lite"/>
    </source>
</evidence>
<accession>A0A0L0NP27</accession>
<dbReference type="GO" id="GO:0005938">
    <property type="term" value="C:cell cortex"/>
    <property type="evidence" value="ECO:0007669"/>
    <property type="project" value="TreeGrafter"/>
</dbReference>
<proteinExistence type="predicted"/>
<gene>
    <name evidence="4" type="ORF">QG37_07880</name>
</gene>
<dbReference type="VEuPathDB" id="FungiDB:CJJ07_004772"/>
<evidence type="ECO:0000259" key="3">
    <source>
        <dbReference type="PROSITE" id="PS50238"/>
    </source>
</evidence>
<dbReference type="PANTHER" id="PTHR15228">
    <property type="entry name" value="SPERMATHECAL PHYSIOLOGY VARIANT"/>
    <property type="match status" value="1"/>
</dbReference>
<dbReference type="InterPro" id="IPR000198">
    <property type="entry name" value="RhoGAP_dom"/>
</dbReference>